<evidence type="ECO:0000313" key="2">
    <source>
        <dbReference type="Proteomes" id="UP000236544"/>
    </source>
</evidence>
<dbReference type="Proteomes" id="UP000236544">
    <property type="component" value="Unassembled WGS sequence"/>
</dbReference>
<accession>A0A0P1L325</accession>
<dbReference type="OrthoDB" id="4035999at2759"/>
<keyword evidence="2" id="KW-1185">Reference proteome</keyword>
<proteinExistence type="predicted"/>
<sequence length="838" mass="93447">MSSATSSQLRSSERAFHDSLSRLLCLLETRSGKSQSVCDPLGGLVQQTQLLASATRALLKKHEQLACLLQDAQCNDKQLNRWLSDAELLGHYSTLLSGSLKLVFGSSTSGYQFSPNSEFAALVVTVYNRLRQLSLPGTQQASQLMSILHSFECHFKAQWNATNCNTFKFDRVQDLFSYSHDIVSSPLLDIAKTVKRDYFELAAPGLGFKNLLVELFQLSSGELAVFKVVCGQLPLTVETTKDLLQTFSSGHGPKYKSFGRSLLFPTLRKGDLCIISEGATSVELSVKLGDDPTLSLSAIDAVPWEKHWKTYFRRLFSNPQFTPDESAPISMHMTKSAHPFQNFKLKHDKLASLRPKENPGLAVKLSCNEQAMDSGKQEVTERQNKTLLHKSRPLNLSASKLPSLDSFADLEKLDFETLLKIDESISMNSTPTFQPNPTFDECEFKRVDSSSSVSKAEVALGEYAEDAESVVSSHESKENTIETFDLSSEFHRPQLSKRKSSSLLSLFSSNRSKTSLRNHKNLALDLPSGDSTTSLFTLPTPTSPNSMQLPSPQRDDFCILPDRIDLSDGFCICEHSAQLSYWYVNSWRAVSKKQLTLKLQESSSGEVLCLIYDQEDSQKYRLCSYVSPEWKVTRSAAQDIQLRIPQQDIIASVLPSGASVISLRCPQVDKVLNTLHHCIRQNLPSKLKASSTYGTLSTTSSTFSTMDKSFSRSDTTSTGLSSIAQNSSSLEKEQTVSLLLLSNIKVRLHEKSKEHGWVLKSKGLLDVHSQEFRGQVSAIKFDLICDQLSRIEFTSKLDNIKRIGRTGVSLIHERDNFLIEFKNQIVANEVFKLITCLI</sequence>
<organism evidence="1 2">
    <name type="scientific">Lachancea quebecensis</name>
    <dbReference type="NCBI Taxonomy" id="1654605"/>
    <lineage>
        <taxon>Eukaryota</taxon>
        <taxon>Fungi</taxon>
        <taxon>Dikarya</taxon>
        <taxon>Ascomycota</taxon>
        <taxon>Saccharomycotina</taxon>
        <taxon>Saccharomycetes</taxon>
        <taxon>Saccharomycetales</taxon>
        <taxon>Saccharomycetaceae</taxon>
        <taxon>Lachancea</taxon>
    </lineage>
</organism>
<reference evidence="2" key="1">
    <citation type="submission" date="2015-10" db="EMBL/GenBank/DDBJ databases">
        <authorList>
            <person name="Devillers H."/>
        </authorList>
    </citation>
    <scope>NUCLEOTIDE SEQUENCE [LARGE SCALE GENOMIC DNA]</scope>
</reference>
<evidence type="ECO:0000313" key="1">
    <source>
        <dbReference type="EMBL" id="CUS24712.1"/>
    </source>
</evidence>
<protein>
    <submittedName>
        <fullName evidence="1">LAQU0S18e02542g1_1</fullName>
    </submittedName>
</protein>
<gene>
    <name evidence="1" type="ORF">LAQU0_S18e02542g</name>
</gene>
<dbReference type="AlphaFoldDB" id="A0A0P1L325"/>
<name>A0A0P1L325_9SACH</name>
<dbReference type="EMBL" id="LN890534">
    <property type="protein sequence ID" value="CUS24712.1"/>
    <property type="molecule type" value="Genomic_DNA"/>
</dbReference>